<evidence type="ECO:0000313" key="1">
    <source>
        <dbReference type="EMBL" id="AJG74142.1"/>
    </source>
</evidence>
<geneLocation type="plasmid" evidence="1 2">
    <name>2</name>
</geneLocation>
<proteinExistence type="predicted"/>
<name>A0AB33ARA1_BACTU</name>
<reference evidence="1 2" key="1">
    <citation type="journal article" date="2015" name="Genome Announc.">
        <title>Complete genome sequences for 35 biothreat assay-relevant bacillus species.</title>
        <authorList>
            <person name="Johnson S.L."/>
            <person name="Daligault H.E."/>
            <person name="Davenport K.W."/>
            <person name="Jaissle J."/>
            <person name="Frey K.G."/>
            <person name="Ladner J.T."/>
            <person name="Broomall S.M."/>
            <person name="Bishop-Lilly K.A."/>
            <person name="Bruce D.C."/>
            <person name="Gibbons H.S."/>
            <person name="Coyne S.R."/>
            <person name="Lo C.C."/>
            <person name="Meincke L."/>
            <person name="Munk A.C."/>
            <person name="Koroleva G.I."/>
            <person name="Rosenzweig C.N."/>
            <person name="Palacios G.F."/>
            <person name="Redden C.L."/>
            <person name="Minogue T.D."/>
            <person name="Chain P.S."/>
        </authorList>
    </citation>
    <scope>NUCLEOTIDE SEQUENCE [LARGE SCALE GENOMIC DNA]</scope>
    <source>
        <strain evidence="1 2">HD1011</strain>
    </source>
</reference>
<evidence type="ECO:0000313" key="2">
    <source>
        <dbReference type="Proteomes" id="UP000031876"/>
    </source>
</evidence>
<sequence>MNKMSESVNIILEVTLIKLKEEHSILGEKGTIYCVTDSISDIDSGTSKYVINTMYYEDGQLEIDSSSFSVSEEKLEELFEIIKENLDWYENELRKQYLEQ</sequence>
<organism evidence="1 2">
    <name type="scientific">Bacillus thuringiensis</name>
    <dbReference type="NCBI Taxonomy" id="1428"/>
    <lineage>
        <taxon>Bacteria</taxon>
        <taxon>Bacillati</taxon>
        <taxon>Bacillota</taxon>
        <taxon>Bacilli</taxon>
        <taxon>Bacillales</taxon>
        <taxon>Bacillaceae</taxon>
        <taxon>Bacillus</taxon>
        <taxon>Bacillus cereus group</taxon>
    </lineage>
</organism>
<dbReference type="Proteomes" id="UP000031876">
    <property type="component" value="Plasmid 2"/>
</dbReference>
<gene>
    <name evidence="1" type="ORF">BF38_6084</name>
</gene>
<accession>A0AB33ARA1</accession>
<dbReference type="EMBL" id="CP009334">
    <property type="protein sequence ID" value="AJG74142.1"/>
    <property type="molecule type" value="Genomic_DNA"/>
</dbReference>
<protein>
    <submittedName>
        <fullName evidence="1">Uncharacterized protein</fullName>
    </submittedName>
</protein>
<keyword evidence="1" id="KW-0614">Plasmid</keyword>
<dbReference type="AlphaFoldDB" id="A0AB33ARA1"/>
<dbReference type="KEGG" id="btw:BF38_6084"/>